<dbReference type="Proteomes" id="UP000005451">
    <property type="component" value="Unassembled WGS sequence"/>
</dbReference>
<reference evidence="1 2" key="2">
    <citation type="submission" date="2008-10" db="EMBL/GenBank/DDBJ databases">
        <title>Draft genome sequence of Anaerococcus hydrogenalis (DSM 7454).</title>
        <authorList>
            <person name="Sudarsanam P."/>
            <person name="Ley R."/>
            <person name="Guruge J."/>
            <person name="Turnbaugh P.J."/>
            <person name="Mahowald M."/>
            <person name="Liep D."/>
            <person name="Gordon J."/>
        </authorList>
    </citation>
    <scope>NUCLEOTIDE SEQUENCE [LARGE SCALE GENOMIC DNA]</scope>
    <source>
        <strain evidence="1 2">DSM 7454</strain>
    </source>
</reference>
<sequence length="44" mass="5507">MQQFLKMILNYGLHFFNCFRIIYFTNELSDRKGWIIFIKEIFQV</sequence>
<reference evidence="1 2" key="1">
    <citation type="submission" date="2008-09" db="EMBL/GenBank/DDBJ databases">
        <authorList>
            <person name="Fulton L."/>
            <person name="Clifton S."/>
            <person name="Fulton B."/>
            <person name="Xu J."/>
            <person name="Minx P."/>
            <person name="Pepin K.H."/>
            <person name="Johnson M."/>
            <person name="Thiruvilangam P."/>
            <person name="Bhonagiri V."/>
            <person name="Nash W.E."/>
            <person name="Mardis E.R."/>
            <person name="Wilson R.K."/>
        </authorList>
    </citation>
    <scope>NUCLEOTIDE SEQUENCE [LARGE SCALE GENOMIC DNA]</scope>
    <source>
        <strain evidence="1 2">DSM 7454</strain>
    </source>
</reference>
<name>B6WBN9_9FIRM</name>
<gene>
    <name evidence="1" type="ORF">ANHYDRO_02022</name>
</gene>
<accession>B6WBN9</accession>
<evidence type="ECO:0000313" key="1">
    <source>
        <dbReference type="EMBL" id="EEB35251.1"/>
    </source>
</evidence>
<proteinExistence type="predicted"/>
<comment type="caution">
    <text evidence="1">The sequence shown here is derived from an EMBL/GenBank/DDBJ whole genome shotgun (WGS) entry which is preliminary data.</text>
</comment>
<protein>
    <submittedName>
        <fullName evidence="1">Uncharacterized protein</fullName>
    </submittedName>
</protein>
<dbReference type="AlphaFoldDB" id="B6WBN9"/>
<organism evidence="1 2">
    <name type="scientific">Anaerococcus hydrogenalis DSM 7454</name>
    <dbReference type="NCBI Taxonomy" id="561177"/>
    <lineage>
        <taxon>Bacteria</taxon>
        <taxon>Bacillati</taxon>
        <taxon>Bacillota</taxon>
        <taxon>Tissierellia</taxon>
        <taxon>Tissierellales</taxon>
        <taxon>Peptoniphilaceae</taxon>
        <taxon>Anaerococcus</taxon>
    </lineage>
</organism>
<dbReference type="STRING" id="561177.ANHYDRO_02022"/>
<dbReference type="EMBL" id="ABXA01000047">
    <property type="protein sequence ID" value="EEB35251.1"/>
    <property type="molecule type" value="Genomic_DNA"/>
</dbReference>
<evidence type="ECO:0000313" key="2">
    <source>
        <dbReference type="Proteomes" id="UP000005451"/>
    </source>
</evidence>